<gene>
    <name evidence="2" type="ORF">V6N12_073993</name>
</gene>
<name>A0ABR2APT3_9ROSI</name>
<protein>
    <submittedName>
        <fullName evidence="2">Uncharacterized protein</fullName>
    </submittedName>
</protein>
<feature type="region of interest" description="Disordered" evidence="1">
    <location>
        <begin position="1"/>
        <end position="91"/>
    </location>
</feature>
<accession>A0ABR2APT3</accession>
<reference evidence="2 3" key="1">
    <citation type="journal article" date="2024" name="G3 (Bethesda)">
        <title>Genome assembly of Hibiscus sabdariffa L. provides insights into metabolisms of medicinal natural products.</title>
        <authorList>
            <person name="Kim T."/>
        </authorList>
    </citation>
    <scope>NUCLEOTIDE SEQUENCE [LARGE SCALE GENOMIC DNA]</scope>
    <source>
        <strain evidence="2">TK-2024</strain>
        <tissue evidence="2">Old leaves</tissue>
    </source>
</reference>
<evidence type="ECO:0000313" key="2">
    <source>
        <dbReference type="EMBL" id="KAK8495843.1"/>
    </source>
</evidence>
<sequence length="91" mass="10273">MCGERSTNKRARGKDRESSGEVLPKRDDLQDKNSTHKLTVGNDAGPCHRGQTETQAENLRAKKERLQDKVEAEGNTGSGQQEHTRWQSQQR</sequence>
<comment type="caution">
    <text evidence="2">The sequence shown here is derived from an EMBL/GenBank/DDBJ whole genome shotgun (WGS) entry which is preliminary data.</text>
</comment>
<feature type="compositionally biased region" description="Basic and acidic residues" evidence="1">
    <location>
        <begin position="14"/>
        <end position="34"/>
    </location>
</feature>
<dbReference type="Proteomes" id="UP001472677">
    <property type="component" value="Unassembled WGS sequence"/>
</dbReference>
<feature type="compositionally biased region" description="Basic and acidic residues" evidence="1">
    <location>
        <begin position="59"/>
        <end position="72"/>
    </location>
</feature>
<evidence type="ECO:0000313" key="3">
    <source>
        <dbReference type="Proteomes" id="UP001472677"/>
    </source>
</evidence>
<evidence type="ECO:0000256" key="1">
    <source>
        <dbReference type="SAM" id="MobiDB-lite"/>
    </source>
</evidence>
<feature type="compositionally biased region" description="Polar residues" evidence="1">
    <location>
        <begin position="78"/>
        <end position="91"/>
    </location>
</feature>
<dbReference type="EMBL" id="JBBPBM010000400">
    <property type="protein sequence ID" value="KAK8495843.1"/>
    <property type="molecule type" value="Genomic_DNA"/>
</dbReference>
<organism evidence="2 3">
    <name type="scientific">Hibiscus sabdariffa</name>
    <name type="common">roselle</name>
    <dbReference type="NCBI Taxonomy" id="183260"/>
    <lineage>
        <taxon>Eukaryota</taxon>
        <taxon>Viridiplantae</taxon>
        <taxon>Streptophyta</taxon>
        <taxon>Embryophyta</taxon>
        <taxon>Tracheophyta</taxon>
        <taxon>Spermatophyta</taxon>
        <taxon>Magnoliopsida</taxon>
        <taxon>eudicotyledons</taxon>
        <taxon>Gunneridae</taxon>
        <taxon>Pentapetalae</taxon>
        <taxon>rosids</taxon>
        <taxon>malvids</taxon>
        <taxon>Malvales</taxon>
        <taxon>Malvaceae</taxon>
        <taxon>Malvoideae</taxon>
        <taxon>Hibiscus</taxon>
    </lineage>
</organism>
<proteinExistence type="predicted"/>
<keyword evidence="3" id="KW-1185">Reference proteome</keyword>